<comment type="subcellular location">
    <subcellularLocation>
        <location evidence="1">Host membrane</location>
    </subcellularLocation>
</comment>
<evidence type="ECO:0000256" key="3">
    <source>
        <dbReference type="ARBA" id="ARBA00023026"/>
    </source>
</evidence>
<organism evidence="8 9">
    <name type="scientific">Noviherbaspirillum pedocola</name>
    <dbReference type="NCBI Taxonomy" id="2801341"/>
    <lineage>
        <taxon>Bacteria</taxon>
        <taxon>Pseudomonadati</taxon>
        <taxon>Pseudomonadota</taxon>
        <taxon>Betaproteobacteria</taxon>
        <taxon>Burkholderiales</taxon>
        <taxon>Oxalobacteraceae</taxon>
        <taxon>Noviherbaspirillum</taxon>
    </lineage>
</organism>
<proteinExistence type="inferred from homology"/>
<reference evidence="8" key="1">
    <citation type="submission" date="2021-01" db="EMBL/GenBank/DDBJ databases">
        <title>Genome sequence of strain Noviherbaspirillum sp. DKR-6.</title>
        <authorList>
            <person name="Chaudhary D.K."/>
        </authorList>
    </citation>
    <scope>NUCLEOTIDE SEQUENCE</scope>
    <source>
        <strain evidence="8">DKR-6</strain>
    </source>
</reference>
<dbReference type="InterPro" id="IPR006972">
    <property type="entry name" value="BipB-like_C"/>
</dbReference>
<dbReference type="Pfam" id="PF04888">
    <property type="entry name" value="SseC"/>
    <property type="match status" value="1"/>
</dbReference>
<feature type="compositionally biased region" description="Polar residues" evidence="5">
    <location>
        <begin position="27"/>
        <end position="50"/>
    </location>
</feature>
<feature type="domain" description="Translocator protein BipB-like C-terminal" evidence="7">
    <location>
        <begin position="122"/>
        <end position="463"/>
    </location>
</feature>
<keyword evidence="6" id="KW-0812">Transmembrane</keyword>
<evidence type="ECO:0000256" key="6">
    <source>
        <dbReference type="SAM" id="Phobius"/>
    </source>
</evidence>
<evidence type="ECO:0000259" key="7">
    <source>
        <dbReference type="Pfam" id="PF04888"/>
    </source>
</evidence>
<protein>
    <submittedName>
        <fullName evidence="8">Type III secretion system translocon subunit SctE</fullName>
    </submittedName>
</protein>
<comment type="caution">
    <text evidence="8">The sequence shown here is derived from an EMBL/GenBank/DDBJ whole genome shotgun (WGS) entry which is preliminary data.</text>
</comment>
<evidence type="ECO:0000313" key="8">
    <source>
        <dbReference type="EMBL" id="MBK4733230.1"/>
    </source>
</evidence>
<keyword evidence="6" id="KW-1133">Transmembrane helix</keyword>
<feature type="transmembrane region" description="Helical" evidence="6">
    <location>
        <begin position="295"/>
        <end position="322"/>
    </location>
</feature>
<dbReference type="GO" id="GO:0033644">
    <property type="term" value="C:host cell membrane"/>
    <property type="evidence" value="ECO:0007669"/>
    <property type="project" value="UniProtKB-SubCell"/>
</dbReference>
<name>A0A934SMJ7_9BURK</name>
<comment type="similarity">
    <text evidence="4">Belongs to the SctE/SipB/YopB family.</text>
</comment>
<feature type="transmembrane region" description="Helical" evidence="6">
    <location>
        <begin position="193"/>
        <end position="214"/>
    </location>
</feature>
<sequence>MHTTTDRRSIHDHTFTSPADELRLAEYSTSNAHPDRTAQSVRTPKSSSDSPAILLTVDNNIPLPAASAGSGSALMTNGMTFSLPELPTRNTVIFKPSADTAAIVTTSIVVLLQVSNTLSDASLIDSLDQRKKELTALQDKRVTQTNKIAEDQRKIEEQQEKMTPGQIAMVVCGGLGILISIICPILGPAVGLLQGLALGTGLLFGLASTGLSAADLAIKEEIKKGGCPKRLNEKGEEVALEGMSIDILVEMCFDAEVRNGSIVITDEPGRGEPKPGAIKMSRHDFDNAKKDGAKVLNWVMTVLPLVLGVVAAFQAAGGIAMLKTLPEKLSGLFSKITSAGKSAVSTVAELGVKGTGQRIVTAIESRLVPLGTERWVANAESVAHAAESINKISEGIINGNQAGMTLDLGTLQYALGVDQKNMQETQGSMDILNSRNPVDSSNIQQLSDTMSKLAKTVADIATQQNASAKTAATNLAATA</sequence>
<evidence type="ECO:0000256" key="1">
    <source>
        <dbReference type="ARBA" id="ARBA00004551"/>
    </source>
</evidence>
<evidence type="ECO:0000256" key="2">
    <source>
        <dbReference type="ARBA" id="ARBA00022870"/>
    </source>
</evidence>
<feature type="transmembrane region" description="Helical" evidence="6">
    <location>
        <begin position="167"/>
        <end position="187"/>
    </location>
</feature>
<dbReference type="AlphaFoldDB" id="A0A934SMJ7"/>
<feature type="compositionally biased region" description="Basic and acidic residues" evidence="5">
    <location>
        <begin position="1"/>
        <end position="24"/>
    </location>
</feature>
<gene>
    <name evidence="8" type="primary">sctE</name>
    <name evidence="8" type="ORF">JJB74_01175</name>
</gene>
<evidence type="ECO:0000256" key="4">
    <source>
        <dbReference type="ARBA" id="ARBA00035640"/>
    </source>
</evidence>
<keyword evidence="6" id="KW-0472">Membrane</keyword>
<keyword evidence="3" id="KW-0843">Virulence</keyword>
<evidence type="ECO:0000313" key="9">
    <source>
        <dbReference type="Proteomes" id="UP000622890"/>
    </source>
</evidence>
<feature type="region of interest" description="Disordered" evidence="5">
    <location>
        <begin position="1"/>
        <end position="52"/>
    </location>
</feature>
<accession>A0A934SMJ7</accession>
<dbReference type="Proteomes" id="UP000622890">
    <property type="component" value="Unassembled WGS sequence"/>
</dbReference>
<keyword evidence="9" id="KW-1185">Reference proteome</keyword>
<keyword evidence="2" id="KW-1043">Host membrane</keyword>
<evidence type="ECO:0000256" key="5">
    <source>
        <dbReference type="SAM" id="MobiDB-lite"/>
    </source>
</evidence>
<dbReference type="EMBL" id="JAEPBG010000001">
    <property type="protein sequence ID" value="MBK4733230.1"/>
    <property type="molecule type" value="Genomic_DNA"/>
</dbReference>
<dbReference type="RefSeq" id="WP_200589860.1">
    <property type="nucleotide sequence ID" value="NZ_JAEPBG010000001.1"/>
</dbReference>